<reference evidence="4 5" key="1">
    <citation type="submission" date="2024-01" db="EMBL/GenBank/DDBJ databases">
        <title>A draft genome for a cacao thread blight-causing isolate of Paramarasmius palmivorus.</title>
        <authorList>
            <person name="Baruah I.K."/>
            <person name="Bukari Y."/>
            <person name="Amoako-Attah I."/>
            <person name="Meinhardt L.W."/>
            <person name="Bailey B.A."/>
            <person name="Cohen S.P."/>
        </authorList>
    </citation>
    <scope>NUCLEOTIDE SEQUENCE [LARGE SCALE GENOMIC DNA]</scope>
    <source>
        <strain evidence="4 5">GH-12</strain>
    </source>
</reference>
<dbReference type="Pfam" id="PF08699">
    <property type="entry name" value="ArgoL1"/>
    <property type="match status" value="1"/>
</dbReference>
<feature type="compositionally biased region" description="Acidic residues" evidence="1">
    <location>
        <begin position="192"/>
        <end position="202"/>
    </location>
</feature>
<evidence type="ECO:0000313" key="4">
    <source>
        <dbReference type="EMBL" id="KAK7040377.1"/>
    </source>
</evidence>
<dbReference type="PROSITE" id="PS50822">
    <property type="entry name" value="PIWI"/>
    <property type="match status" value="1"/>
</dbReference>
<dbReference type="PANTHER" id="PTHR22891">
    <property type="entry name" value="EUKARYOTIC TRANSLATION INITIATION FACTOR 2C"/>
    <property type="match status" value="1"/>
</dbReference>
<dbReference type="InterPro" id="IPR012337">
    <property type="entry name" value="RNaseH-like_sf"/>
</dbReference>
<dbReference type="Proteomes" id="UP001383192">
    <property type="component" value="Unassembled WGS sequence"/>
</dbReference>
<dbReference type="SUPFAM" id="SSF101690">
    <property type="entry name" value="PAZ domain"/>
    <property type="match status" value="1"/>
</dbReference>
<dbReference type="Gene3D" id="3.40.50.2300">
    <property type="match status" value="1"/>
</dbReference>
<evidence type="ECO:0000259" key="3">
    <source>
        <dbReference type="PROSITE" id="PS50822"/>
    </source>
</evidence>
<feature type="compositionally biased region" description="Low complexity" evidence="1">
    <location>
        <begin position="80"/>
        <end position="98"/>
    </location>
</feature>
<dbReference type="InterPro" id="IPR014811">
    <property type="entry name" value="ArgoL1"/>
</dbReference>
<dbReference type="InterPro" id="IPR003165">
    <property type="entry name" value="Piwi"/>
</dbReference>
<dbReference type="Pfam" id="PF16487">
    <property type="entry name" value="ArgoMid"/>
    <property type="match status" value="1"/>
</dbReference>
<protein>
    <submittedName>
        <fullName evidence="4">Uncharacterized protein</fullName>
    </submittedName>
</protein>
<gene>
    <name evidence="4" type="ORF">VNI00_009853</name>
</gene>
<feature type="domain" description="Piwi" evidence="3">
    <location>
        <begin position="747"/>
        <end position="1046"/>
    </location>
</feature>
<dbReference type="InterPro" id="IPR003100">
    <property type="entry name" value="PAZ_dom"/>
</dbReference>
<dbReference type="Gene3D" id="2.170.260.10">
    <property type="entry name" value="paz domain"/>
    <property type="match status" value="1"/>
</dbReference>
<dbReference type="SUPFAM" id="SSF53098">
    <property type="entry name" value="Ribonuclease H-like"/>
    <property type="match status" value="1"/>
</dbReference>
<dbReference type="InterPro" id="IPR036085">
    <property type="entry name" value="PAZ_dom_sf"/>
</dbReference>
<dbReference type="Pfam" id="PF02170">
    <property type="entry name" value="PAZ"/>
    <property type="match status" value="1"/>
</dbReference>
<dbReference type="Pfam" id="PF16486">
    <property type="entry name" value="ArgoN"/>
    <property type="match status" value="1"/>
</dbReference>
<dbReference type="GO" id="GO:0003723">
    <property type="term" value="F:RNA binding"/>
    <property type="evidence" value="ECO:0007669"/>
    <property type="project" value="InterPro"/>
</dbReference>
<dbReference type="InterPro" id="IPR032473">
    <property type="entry name" value="Argonaute_Mid_dom"/>
</dbReference>
<proteinExistence type="predicted"/>
<organism evidence="4 5">
    <name type="scientific">Paramarasmius palmivorus</name>
    <dbReference type="NCBI Taxonomy" id="297713"/>
    <lineage>
        <taxon>Eukaryota</taxon>
        <taxon>Fungi</taxon>
        <taxon>Dikarya</taxon>
        <taxon>Basidiomycota</taxon>
        <taxon>Agaricomycotina</taxon>
        <taxon>Agaricomycetes</taxon>
        <taxon>Agaricomycetidae</taxon>
        <taxon>Agaricales</taxon>
        <taxon>Marasmiineae</taxon>
        <taxon>Marasmiaceae</taxon>
        <taxon>Paramarasmius</taxon>
    </lineage>
</organism>
<dbReference type="InterPro" id="IPR036397">
    <property type="entry name" value="RNaseH_sf"/>
</dbReference>
<feature type="compositionally biased region" description="Low complexity" evidence="1">
    <location>
        <begin position="24"/>
        <end position="66"/>
    </location>
</feature>
<feature type="compositionally biased region" description="Polar residues" evidence="1">
    <location>
        <begin position="165"/>
        <end position="187"/>
    </location>
</feature>
<dbReference type="InterPro" id="IPR032474">
    <property type="entry name" value="Argonaute_N"/>
</dbReference>
<name>A0AAW0CQB0_9AGAR</name>
<accession>A0AAW0CQB0</accession>
<evidence type="ECO:0000313" key="5">
    <source>
        <dbReference type="Proteomes" id="UP001383192"/>
    </source>
</evidence>
<dbReference type="AlphaFoldDB" id="A0AAW0CQB0"/>
<feature type="domain" description="PAZ" evidence="2">
    <location>
        <begin position="451"/>
        <end position="570"/>
    </location>
</feature>
<feature type="compositionally biased region" description="Low complexity" evidence="1">
    <location>
        <begin position="117"/>
        <end position="151"/>
    </location>
</feature>
<evidence type="ECO:0000259" key="2">
    <source>
        <dbReference type="PROSITE" id="PS50821"/>
    </source>
</evidence>
<dbReference type="SMART" id="SM01163">
    <property type="entry name" value="DUF1785"/>
    <property type="match status" value="1"/>
</dbReference>
<sequence>MAKGKKKQGKQQAPSQPRSGGVAGPAASSSGSNIAQPATTTTVSSSTPTESPSAAPAGSSRPVASAWGAPGTRPATIVGSASSQSTSTQSSVPAAVSSRLPARSAWGSQAPRPPALSGSASSATQASPTPAPVTPTQSPPAASTRPATRGAWGAPARPPGLVGSVSISGTGVQTRPQAQDSAPSESAGSVEDPPESVQEETAEEAVHELASHVVPLGGFKRTKPGSGGRAIKILANFAPVNIDVGRSGARRGDGLYHQYDAISPTLKQPLAFLLIHKLQLGEGPEPIFDQRAINDQKDRVAYDGKKILLAPRPLLLGDGNSKTFEMSLHPVQIGQPPPRIYTVRLTKTTEVNPETLKRLIRGQQSSDESVLSANTALNIIFRMKPMSDCRKPANEQKIFSQGRFFFNEHGKQSLGPGYEVWRGYFQSIRPGIGRMFINIDTSAALMYTPGPLINLCLQYLGERDPNRLTMQGLTMAGWTRLDEFVRGVKVVITPATPGRPHRTAVARGLTRRGASQETFTPRGQTNSMSIAQYYLAAANVALRFPNLLCIEVGQDDSISTIPLEKCAVPTGCFMRKEIPERIQKDFIKFASQKPSERLANIRQSLTLEGILNHRDSEYLNAFDIAVIPDAMPITINARVLKPHPLRYNATGKQVVVTPKSGAWNMLETKFFQGSTIKQWVMVIYESKARFTEKDQRDAVGALIKECERLGIRVENTQPLVKYCNGQGNQLRDAGLEMKALKGILPNLILVVIPTGGGTIYKQVKFFGDVQAGVPTQCVKSPTCRGANSQYWANVCAKINPKLGGVNFIPDSSSGTFRAISDPRMSTIIMGADVTHPAPGPSMKSMPSYSSVVTSLDSSVSKYVALLQVQRRQESISGLREMAKACIKTRLLEYHMDYKIRAEKKSRDDAEPKRLIFYRDGVSEGEYRQVLEKEACIDLNIHPKITFIIVGKRHHARFFPNDQRDADKSGNCPAGTVVDTEIVHPTEDDFYLQSHGGILGTSRSAHYIRIYDENDFRSLLLTVSPACQIYSIGLTAGSRLLRAQNHYDPSAPPKPDPTSDDPIKPYRDAFKQTNEMQVKRMYFM</sequence>
<feature type="region of interest" description="Disordered" evidence="1">
    <location>
        <begin position="1"/>
        <end position="202"/>
    </location>
</feature>
<feature type="region of interest" description="Disordered" evidence="1">
    <location>
        <begin position="1044"/>
        <end position="1065"/>
    </location>
</feature>
<dbReference type="Pfam" id="PF02171">
    <property type="entry name" value="Piwi"/>
    <property type="match status" value="1"/>
</dbReference>
<evidence type="ECO:0000256" key="1">
    <source>
        <dbReference type="SAM" id="MobiDB-lite"/>
    </source>
</evidence>
<dbReference type="EMBL" id="JAYKXP010000037">
    <property type="protein sequence ID" value="KAK7040377.1"/>
    <property type="molecule type" value="Genomic_DNA"/>
</dbReference>
<dbReference type="Gene3D" id="3.30.420.10">
    <property type="entry name" value="Ribonuclease H-like superfamily/Ribonuclease H"/>
    <property type="match status" value="1"/>
</dbReference>
<dbReference type="SMART" id="SM00950">
    <property type="entry name" value="Piwi"/>
    <property type="match status" value="1"/>
</dbReference>
<dbReference type="CDD" id="cd02846">
    <property type="entry name" value="PAZ_argonaute_like"/>
    <property type="match status" value="1"/>
</dbReference>
<dbReference type="PROSITE" id="PS50821">
    <property type="entry name" value="PAZ"/>
    <property type="match status" value="1"/>
</dbReference>
<comment type="caution">
    <text evidence="4">The sequence shown here is derived from an EMBL/GenBank/DDBJ whole genome shotgun (WGS) entry which is preliminary data.</text>
</comment>
<keyword evidence="5" id="KW-1185">Reference proteome</keyword>